<dbReference type="EMBL" id="JABFUD020000003">
    <property type="protein sequence ID" value="KAI5081948.1"/>
    <property type="molecule type" value="Genomic_DNA"/>
</dbReference>
<organism evidence="1 2">
    <name type="scientific">Adiantum capillus-veneris</name>
    <name type="common">Maidenhair fern</name>
    <dbReference type="NCBI Taxonomy" id="13818"/>
    <lineage>
        <taxon>Eukaryota</taxon>
        <taxon>Viridiplantae</taxon>
        <taxon>Streptophyta</taxon>
        <taxon>Embryophyta</taxon>
        <taxon>Tracheophyta</taxon>
        <taxon>Polypodiopsida</taxon>
        <taxon>Polypodiidae</taxon>
        <taxon>Polypodiales</taxon>
        <taxon>Pteridineae</taxon>
        <taxon>Pteridaceae</taxon>
        <taxon>Vittarioideae</taxon>
        <taxon>Adiantum</taxon>
    </lineage>
</organism>
<dbReference type="OrthoDB" id="10437103at2759"/>
<feature type="non-terminal residue" evidence="1">
    <location>
        <position position="77"/>
    </location>
</feature>
<proteinExistence type="predicted"/>
<reference evidence="1" key="1">
    <citation type="submission" date="2021-01" db="EMBL/GenBank/DDBJ databases">
        <title>Adiantum capillus-veneris genome.</title>
        <authorList>
            <person name="Fang Y."/>
            <person name="Liao Q."/>
        </authorList>
    </citation>
    <scope>NUCLEOTIDE SEQUENCE</scope>
    <source>
        <strain evidence="1">H3</strain>
        <tissue evidence="1">Leaf</tissue>
    </source>
</reference>
<accession>A0A9D4VA71</accession>
<dbReference type="Proteomes" id="UP000886520">
    <property type="component" value="Chromosome 2"/>
</dbReference>
<evidence type="ECO:0000313" key="2">
    <source>
        <dbReference type="Proteomes" id="UP000886520"/>
    </source>
</evidence>
<name>A0A9D4VA71_ADICA</name>
<gene>
    <name evidence="1" type="ORF">GOP47_0001691</name>
</gene>
<dbReference type="AlphaFoldDB" id="A0A9D4VA71"/>
<protein>
    <submittedName>
        <fullName evidence="1">Uncharacterized protein</fullName>
    </submittedName>
</protein>
<comment type="caution">
    <text evidence="1">The sequence shown here is derived from an EMBL/GenBank/DDBJ whole genome shotgun (WGS) entry which is preliminary data.</text>
</comment>
<feature type="non-terminal residue" evidence="1">
    <location>
        <position position="1"/>
    </location>
</feature>
<keyword evidence="2" id="KW-1185">Reference proteome</keyword>
<sequence length="77" mass="8659">TNADKSSHLLKLNENNIELFELGENNIELFEGFQHGKVVVKSGDRVEDPEVGPFVVENHGKETIGHDFNKLSINNQE</sequence>
<evidence type="ECO:0000313" key="1">
    <source>
        <dbReference type="EMBL" id="KAI5081948.1"/>
    </source>
</evidence>